<dbReference type="InterPro" id="IPR052173">
    <property type="entry name" value="Beta-lactam_resp_regulator"/>
</dbReference>
<evidence type="ECO:0000313" key="11">
    <source>
        <dbReference type="Proteomes" id="UP000317940"/>
    </source>
</evidence>
<evidence type="ECO:0000256" key="3">
    <source>
        <dbReference type="ARBA" id="ARBA00022801"/>
    </source>
</evidence>
<dbReference type="GO" id="GO:0004222">
    <property type="term" value="F:metalloendopeptidase activity"/>
    <property type="evidence" value="ECO:0007669"/>
    <property type="project" value="InterPro"/>
</dbReference>
<feature type="transmembrane region" description="Helical" evidence="8">
    <location>
        <begin position="34"/>
        <end position="61"/>
    </location>
</feature>
<dbReference type="GO" id="GO:0046872">
    <property type="term" value="F:metal ion binding"/>
    <property type="evidence" value="ECO:0007669"/>
    <property type="project" value="UniProtKB-KW"/>
</dbReference>
<dbReference type="EMBL" id="VIWT01000004">
    <property type="protein sequence ID" value="TWF82841.1"/>
    <property type="molecule type" value="Genomic_DNA"/>
</dbReference>
<keyword evidence="8" id="KW-0812">Transmembrane</keyword>
<proteinExistence type="inferred from homology"/>
<keyword evidence="8" id="KW-0472">Membrane</keyword>
<dbReference type="CDD" id="cd07326">
    <property type="entry name" value="M56_BlaR1_MecR1_like"/>
    <property type="match status" value="1"/>
</dbReference>
<evidence type="ECO:0000256" key="2">
    <source>
        <dbReference type="ARBA" id="ARBA00022723"/>
    </source>
</evidence>
<keyword evidence="8" id="KW-1133">Transmembrane helix</keyword>
<evidence type="ECO:0000259" key="9">
    <source>
        <dbReference type="Pfam" id="PF01435"/>
    </source>
</evidence>
<dbReference type="Proteomes" id="UP000317940">
    <property type="component" value="Unassembled WGS sequence"/>
</dbReference>
<feature type="domain" description="Peptidase M48" evidence="9">
    <location>
        <begin position="128"/>
        <end position="191"/>
    </location>
</feature>
<evidence type="ECO:0000256" key="7">
    <source>
        <dbReference type="SAM" id="MobiDB-lite"/>
    </source>
</evidence>
<keyword evidence="2" id="KW-0479">Metal-binding</keyword>
<accession>A0A561T6U2</accession>
<dbReference type="PANTHER" id="PTHR34978:SF3">
    <property type="entry name" value="SLR0241 PROTEIN"/>
    <property type="match status" value="1"/>
</dbReference>
<feature type="region of interest" description="Disordered" evidence="7">
    <location>
        <begin position="236"/>
        <end position="279"/>
    </location>
</feature>
<gene>
    <name evidence="10" type="ORF">FHX73_14323</name>
</gene>
<feature type="compositionally biased region" description="Basic and acidic residues" evidence="7">
    <location>
        <begin position="239"/>
        <end position="249"/>
    </location>
</feature>
<evidence type="ECO:0000256" key="8">
    <source>
        <dbReference type="SAM" id="Phobius"/>
    </source>
</evidence>
<comment type="similarity">
    <text evidence="6">Belongs to the peptidase M48 family.</text>
</comment>
<evidence type="ECO:0000256" key="6">
    <source>
        <dbReference type="RuleBase" id="RU003983"/>
    </source>
</evidence>
<comment type="cofactor">
    <cofactor evidence="6">
        <name>Zn(2+)</name>
        <dbReference type="ChEBI" id="CHEBI:29105"/>
    </cofactor>
    <text evidence="6">Binds 1 zinc ion per subunit.</text>
</comment>
<keyword evidence="3 6" id="KW-0378">Hydrolase</keyword>
<dbReference type="RefSeq" id="WP_211786433.1">
    <property type="nucleotide sequence ID" value="NZ_BAAAMZ010000009.1"/>
</dbReference>
<reference evidence="10 11" key="1">
    <citation type="submission" date="2019-06" db="EMBL/GenBank/DDBJ databases">
        <title>Sequencing the genomes of 1000 actinobacteria strains.</title>
        <authorList>
            <person name="Klenk H.-P."/>
        </authorList>
    </citation>
    <scope>NUCLEOTIDE SEQUENCE [LARGE SCALE GENOMIC DNA]</scope>
    <source>
        <strain evidence="10 11">DSM 44826</strain>
    </source>
</reference>
<protein>
    <submittedName>
        <fullName evidence="10">Peptidase M48-like protein</fullName>
    </submittedName>
</protein>
<keyword evidence="1 6" id="KW-0645">Protease</keyword>
<evidence type="ECO:0000256" key="5">
    <source>
        <dbReference type="ARBA" id="ARBA00023049"/>
    </source>
</evidence>
<evidence type="ECO:0000256" key="1">
    <source>
        <dbReference type="ARBA" id="ARBA00022670"/>
    </source>
</evidence>
<dbReference type="AlphaFoldDB" id="A0A561T6U2"/>
<organism evidence="10 11">
    <name type="scientific">Kitasatospora viridis</name>
    <dbReference type="NCBI Taxonomy" id="281105"/>
    <lineage>
        <taxon>Bacteria</taxon>
        <taxon>Bacillati</taxon>
        <taxon>Actinomycetota</taxon>
        <taxon>Actinomycetes</taxon>
        <taxon>Kitasatosporales</taxon>
        <taxon>Streptomycetaceae</taxon>
        <taxon>Kitasatospora</taxon>
    </lineage>
</organism>
<dbReference type="GO" id="GO:0006508">
    <property type="term" value="P:proteolysis"/>
    <property type="evidence" value="ECO:0007669"/>
    <property type="project" value="UniProtKB-KW"/>
</dbReference>
<evidence type="ECO:0000256" key="4">
    <source>
        <dbReference type="ARBA" id="ARBA00022833"/>
    </source>
</evidence>
<keyword evidence="4 6" id="KW-0862">Zinc</keyword>
<dbReference type="Pfam" id="PF01435">
    <property type="entry name" value="Peptidase_M48"/>
    <property type="match status" value="1"/>
</dbReference>
<dbReference type="Gene3D" id="3.30.2010.10">
    <property type="entry name" value="Metalloproteases ('zincins'), catalytic domain"/>
    <property type="match status" value="1"/>
</dbReference>
<dbReference type="InterPro" id="IPR001915">
    <property type="entry name" value="Peptidase_M48"/>
</dbReference>
<keyword evidence="11" id="KW-1185">Reference proteome</keyword>
<comment type="caution">
    <text evidence="10">The sequence shown here is derived from an EMBL/GenBank/DDBJ whole genome shotgun (WGS) entry which is preliminary data.</text>
</comment>
<feature type="transmembrane region" description="Helical" evidence="8">
    <location>
        <begin position="6"/>
        <end position="22"/>
    </location>
</feature>
<evidence type="ECO:0000313" key="10">
    <source>
        <dbReference type="EMBL" id="TWF82841.1"/>
    </source>
</evidence>
<dbReference type="PANTHER" id="PTHR34978">
    <property type="entry name" value="POSSIBLE SENSOR-TRANSDUCER PROTEIN BLAR"/>
    <property type="match status" value="1"/>
</dbReference>
<sequence>MGPSFLTPLVVSGALALAAPRLTRSMAPAPAARVLAAAGVVAATSWLGALGLLAFTGLGQLRVVADAELWSVWYLHSQEPFGLLLATLCGLALVVGTARAARLARRRGGVLFQAWRRCRALPRSGGDLTVVEDPLPEAFALPNLPGLRGRVVVSTGMLHAVEGAELAALLAHERAHLRHRHHVFLLALQLSAAACPLLGPLAREGGYAIERWADEEGAREVGDRAVMARALGRAALARKSGDRSGDRSGDGPPGARPPSAGPPRGRPEPLLPATGGPVPRRIRALLAPPAATRRAPLVAAALLTAACWTSLGFAASSTHDLFHTAKQVYVLRHPTAPHG</sequence>
<name>A0A561T6U2_9ACTN</name>
<keyword evidence="5 6" id="KW-0482">Metalloprotease</keyword>
<feature type="transmembrane region" description="Helical" evidence="8">
    <location>
        <begin position="81"/>
        <end position="101"/>
    </location>
</feature>